<name>A0A5J4WLP3_9EUKA</name>
<reference evidence="1 2" key="1">
    <citation type="submission" date="2019-03" db="EMBL/GenBank/DDBJ databases">
        <title>Single cell metagenomics reveals metabolic interactions within the superorganism composed of flagellate Streblomastix strix and complex community of Bacteroidetes bacteria on its surface.</title>
        <authorList>
            <person name="Treitli S.C."/>
            <person name="Kolisko M."/>
            <person name="Husnik F."/>
            <person name="Keeling P."/>
            <person name="Hampl V."/>
        </authorList>
    </citation>
    <scope>NUCLEOTIDE SEQUENCE [LARGE SCALE GENOMIC DNA]</scope>
    <source>
        <strain evidence="1">ST1C</strain>
    </source>
</reference>
<organism evidence="1 2">
    <name type="scientific">Streblomastix strix</name>
    <dbReference type="NCBI Taxonomy" id="222440"/>
    <lineage>
        <taxon>Eukaryota</taxon>
        <taxon>Metamonada</taxon>
        <taxon>Preaxostyla</taxon>
        <taxon>Oxymonadida</taxon>
        <taxon>Streblomastigidae</taxon>
        <taxon>Streblomastix</taxon>
    </lineage>
</organism>
<proteinExistence type="predicted"/>
<comment type="caution">
    <text evidence="1">The sequence shown here is derived from an EMBL/GenBank/DDBJ whole genome shotgun (WGS) entry which is preliminary data.</text>
</comment>
<dbReference type="Proteomes" id="UP000324800">
    <property type="component" value="Unassembled WGS sequence"/>
</dbReference>
<protein>
    <submittedName>
        <fullName evidence="1">Uncharacterized protein</fullName>
    </submittedName>
</protein>
<sequence>MGSSDSFEVNNIVSNSEEQAQQLLYELTQLVGQIAIEERALKQTSNSKIGSLDAKYLQKLDSRDALMSDLEKQFGQLPLEHGLEPIDPFLHAYK</sequence>
<accession>A0A5J4WLP3</accession>
<evidence type="ECO:0000313" key="2">
    <source>
        <dbReference type="Proteomes" id="UP000324800"/>
    </source>
</evidence>
<gene>
    <name evidence="1" type="ORF">EZS28_008593</name>
</gene>
<evidence type="ECO:0000313" key="1">
    <source>
        <dbReference type="EMBL" id="KAA6395880.1"/>
    </source>
</evidence>
<dbReference type="EMBL" id="SNRW01001571">
    <property type="protein sequence ID" value="KAA6395880.1"/>
    <property type="molecule type" value="Genomic_DNA"/>
</dbReference>
<dbReference type="AlphaFoldDB" id="A0A5J4WLP3"/>